<feature type="region of interest" description="Disordered" evidence="1">
    <location>
        <begin position="1"/>
        <end position="161"/>
    </location>
</feature>
<name>A0A165C192_9BASI</name>
<feature type="compositionally biased region" description="Low complexity" evidence="1">
    <location>
        <begin position="274"/>
        <end position="288"/>
    </location>
</feature>
<reference evidence="2 3" key="1">
    <citation type="journal article" date="2016" name="Mol. Biol. Evol.">
        <title>Comparative Genomics of Early-Diverging Mushroom-Forming Fungi Provides Insights into the Origins of Lignocellulose Decay Capabilities.</title>
        <authorList>
            <person name="Nagy L.G."/>
            <person name="Riley R."/>
            <person name="Tritt A."/>
            <person name="Adam C."/>
            <person name="Daum C."/>
            <person name="Floudas D."/>
            <person name="Sun H."/>
            <person name="Yadav J.S."/>
            <person name="Pangilinan J."/>
            <person name="Larsson K.H."/>
            <person name="Matsuura K."/>
            <person name="Barry K."/>
            <person name="Labutti K."/>
            <person name="Kuo R."/>
            <person name="Ohm R.A."/>
            <person name="Bhattacharya S.S."/>
            <person name="Shirouzu T."/>
            <person name="Yoshinaga Y."/>
            <person name="Martin F.M."/>
            <person name="Grigoriev I.V."/>
            <person name="Hibbett D.S."/>
        </authorList>
    </citation>
    <scope>NUCLEOTIDE SEQUENCE [LARGE SCALE GENOMIC DNA]</scope>
    <source>
        <strain evidence="2 3">HHB12733</strain>
    </source>
</reference>
<accession>A0A165C192</accession>
<evidence type="ECO:0000256" key="1">
    <source>
        <dbReference type="SAM" id="MobiDB-lite"/>
    </source>
</evidence>
<dbReference type="PANTHER" id="PTHR46579">
    <property type="entry name" value="F5/8 TYPE C DOMAIN-CONTAINING PROTEIN-RELATED"/>
    <property type="match status" value="1"/>
</dbReference>
<organism evidence="2 3">
    <name type="scientific">Calocera cornea HHB12733</name>
    <dbReference type="NCBI Taxonomy" id="1353952"/>
    <lineage>
        <taxon>Eukaryota</taxon>
        <taxon>Fungi</taxon>
        <taxon>Dikarya</taxon>
        <taxon>Basidiomycota</taxon>
        <taxon>Agaricomycotina</taxon>
        <taxon>Dacrymycetes</taxon>
        <taxon>Dacrymycetales</taxon>
        <taxon>Dacrymycetaceae</taxon>
        <taxon>Calocera</taxon>
    </lineage>
</organism>
<feature type="compositionally biased region" description="Polar residues" evidence="1">
    <location>
        <begin position="330"/>
        <end position="344"/>
    </location>
</feature>
<proteinExistence type="predicted"/>
<feature type="region of interest" description="Disordered" evidence="1">
    <location>
        <begin position="262"/>
        <end position="348"/>
    </location>
</feature>
<dbReference type="InParanoid" id="A0A165C192"/>
<protein>
    <submittedName>
        <fullName evidence="2">Uncharacterized protein</fullName>
    </submittedName>
</protein>
<dbReference type="AlphaFoldDB" id="A0A165C192"/>
<keyword evidence="3" id="KW-1185">Reference proteome</keyword>
<dbReference type="EMBL" id="KV424240">
    <property type="protein sequence ID" value="KZT50088.1"/>
    <property type="molecule type" value="Genomic_DNA"/>
</dbReference>
<dbReference type="PANTHER" id="PTHR46579:SF1">
    <property type="entry name" value="F5_8 TYPE C DOMAIN-CONTAINING PROTEIN"/>
    <property type="match status" value="1"/>
</dbReference>
<gene>
    <name evidence="2" type="ORF">CALCODRAFT_488967</name>
</gene>
<sequence length="1223" mass="137438">MATPKSASSADPGDLTAVIAPPSPAPSNRVDVPLADLITDNQVDGVAEVHAEDEEVDEDDEGDAEEDEAEEDDEEAEEDDEEVEQDEGDAEDDEEDAEQDDEDAEDDAEYAHAQAEEFLPVYRKVDGLPKYTEVLASRPATPSPRPSPPSSPPRKNQTMPFIPTFHIPSRAEARAVWEEFRAEDIEPMRRTQSNKSKNLIIQKGTQQCLCQQCKTAARPNGRLLTKEQMRSHLRHVSSQPDGPARSLEIDGDWYMEMDEAPSMQISPLSPPPTGLGLVSSSPSTSRRSSPPPPSSSESNTSLSEEEPPGAVDDVGVDAPSETNTSHRSDTNTSHGSDTNTSTVDATPLTLPLPSALQLGATFRSPSPDPMPVDEDPAAVFEDGEEPDQGISVDDLHIPVSASPLPYDFDQTTQEPWLCYLGVHASAAVRGIVLLLMHMHARYQLPHQACTVLATMLYTLLEYCFVLSSSTTTSPATAPPRTLRTMYKRMGIWDRFEVKTLCPKCWEPEDLEVEDIDADLCDDFGPADTQKRNQDWQRFCRRCEEPLYAEAAKSGYIRPRKQAPYDLFSLQLTECLAQPGFEDFCESYLDDTDIDGIYTRIQQGSVWRNMEAPDGTRFFPRSRAESLQQCRKVRVALLAAICDHPALCKLCGFGDQRHNTRPCTQCEISRVDMLSQGWKTEGVPVRDGHLHKRRAARMYDLQRSKMPGRKVEDYVKRYGCRWSELCRLPYFDPVTMGVLDPMHMLLQGLTKSLWFHTWVQGGKDKVKLLREGTEAGNKRELDVIHQALSTFEMPTSFARLPTKVGYPAGGSLTSDEWRALAVVYGPAVIPRVIIQAHEQMLQDASQKNPKSKRQAPPEQFAEGLQPSEDEAQASPPPRTRVHRDAAQNYLKFATVMKIYMRREISERDIERASRVYLDFFEEFVKIRRYGPVHGFWTFLFERLNKVLKAINTSGHKGGVVEVTFAREFKREMSLTRMCSVLANQDNDRLARFFASNLQKHARDIARIGTLSALAAEAQEDAAAQREDRQPRQCVPAGPGKVQFLEDGLQRAVMDLYTRHYPDLKLRFGADATAPLGSVFLANRATFFSELRVEGQRITTAHEDKRSKSDSLILHRVSTGLQWVGELRSVFSHRQSGIEQIHTFAEVAWLQPLQDTPKHADMYREFPELEVNFWEHRRYLKAGDWEPDPLILVKDIAGTAARCEMESEHGKIWITTGMSKSGRSL</sequence>
<evidence type="ECO:0000313" key="2">
    <source>
        <dbReference type="EMBL" id="KZT50088.1"/>
    </source>
</evidence>
<dbReference type="STRING" id="1353952.A0A165C192"/>
<dbReference type="OrthoDB" id="3239894at2759"/>
<dbReference type="Proteomes" id="UP000076842">
    <property type="component" value="Unassembled WGS sequence"/>
</dbReference>
<feature type="region of interest" description="Disordered" evidence="1">
    <location>
        <begin position="840"/>
        <end position="879"/>
    </location>
</feature>
<evidence type="ECO:0000313" key="3">
    <source>
        <dbReference type="Proteomes" id="UP000076842"/>
    </source>
</evidence>
<feature type="compositionally biased region" description="Pro residues" evidence="1">
    <location>
        <begin position="141"/>
        <end position="152"/>
    </location>
</feature>
<feature type="compositionally biased region" description="Acidic residues" evidence="1">
    <location>
        <begin position="51"/>
        <end position="108"/>
    </location>
</feature>